<evidence type="ECO:0000259" key="11">
    <source>
        <dbReference type="PROSITE" id="PS50089"/>
    </source>
</evidence>
<keyword evidence="4" id="KW-0479">Metal-binding</keyword>
<keyword evidence="6 9" id="KW-0863">Zinc-finger</keyword>
<organism evidence="13 14">
    <name type="scientific">Paratrimastix pyriformis</name>
    <dbReference type="NCBI Taxonomy" id="342808"/>
    <lineage>
        <taxon>Eukaryota</taxon>
        <taxon>Metamonada</taxon>
        <taxon>Preaxostyla</taxon>
        <taxon>Paratrimastigidae</taxon>
        <taxon>Paratrimastix</taxon>
    </lineage>
</organism>
<evidence type="ECO:0000256" key="8">
    <source>
        <dbReference type="ARBA" id="ARBA00022833"/>
    </source>
</evidence>
<sequence>MSSAPSKPLPATAAACLSTTAKPAAKAAVPKPAAAQPPPKKKHVDEDEEEEEEDDDPEEEESDDPDMEKEDTDEDEEEEDDAKKVDLVDEQFEQPPVARIFEVLQPCHIVETRVDVIQRVTNVLAVPPSTASLLLQHFNWDENRLCEKFFSGVDIWEECKVANPSALPKPHENPEEEVDCPICCCPYPVKEMTGLPCGHLFCQACWQGHLKQKILNENQSKLIECPSEGCKLLVDQMTVSRLLRGVEEVAYERYTRLIAEAFVEDSRDLRWCPAPGCKNAVRMFDPAPKAVTCLCKHSFCFMCGDSPHEPASCDMMKQWAKKLADDSETANFMAVFTKECPKCKVVIYKDEGCQYMRCPRCHHAFCWLCLGSFDHVDHKCNRYQAEAGDSARAELHKFSHFFDRFSNHKRSKELELKLVAQAPNRMAELLRERGGVQSHHEYVMEAAKQLQEARAMLMNTYIYGFFLPPEVHRDLFEFLQADLEQAVERLSQVLEDKARAWADRDRTIALLRNVQHRITNMIDGLEAGDIRGTGPQQEKLYYDPTKSAYQGWVYGKNLAEDDEDFKKQKAADEARKARLAAQMAQIAKK</sequence>
<dbReference type="PROSITE" id="PS51873">
    <property type="entry name" value="TRIAD"/>
    <property type="match status" value="1"/>
</dbReference>
<feature type="domain" description="RING-type" evidence="11">
    <location>
        <begin position="180"/>
        <end position="226"/>
    </location>
</feature>
<evidence type="ECO:0000256" key="3">
    <source>
        <dbReference type="ARBA" id="ARBA00022679"/>
    </source>
</evidence>
<dbReference type="SMART" id="SM00184">
    <property type="entry name" value="RING"/>
    <property type="match status" value="2"/>
</dbReference>
<dbReference type="PROSITE" id="PS00518">
    <property type="entry name" value="ZF_RING_1"/>
    <property type="match status" value="1"/>
</dbReference>
<dbReference type="CDD" id="cd20343">
    <property type="entry name" value="BRcat_RBR_HHARI-like"/>
    <property type="match status" value="1"/>
</dbReference>
<reference evidence="13" key="1">
    <citation type="journal article" date="2022" name="bioRxiv">
        <title>Genomics of Preaxostyla Flagellates Illuminates Evolutionary Transitions and the Path Towards Mitochondrial Loss.</title>
        <authorList>
            <person name="Novak L.V.F."/>
            <person name="Treitli S.C."/>
            <person name="Pyrih J."/>
            <person name="Halakuc P."/>
            <person name="Pipaliya S.V."/>
            <person name="Vacek V."/>
            <person name="Brzon O."/>
            <person name="Soukal P."/>
            <person name="Eme L."/>
            <person name="Dacks J.B."/>
            <person name="Karnkowska A."/>
            <person name="Elias M."/>
            <person name="Hampl V."/>
        </authorList>
    </citation>
    <scope>NUCLEOTIDE SEQUENCE</scope>
    <source>
        <strain evidence="13">RCP-MX</strain>
    </source>
</reference>
<dbReference type="InterPro" id="IPR031127">
    <property type="entry name" value="E3_UB_ligase_RBR"/>
</dbReference>
<evidence type="ECO:0000313" key="13">
    <source>
        <dbReference type="EMBL" id="KAJ4462630.1"/>
    </source>
</evidence>
<protein>
    <recommendedName>
        <fullName evidence="2">RBR-type E3 ubiquitin transferase</fullName>
        <ecNumber evidence="2">2.3.2.31</ecNumber>
    </recommendedName>
</protein>
<evidence type="ECO:0000256" key="5">
    <source>
        <dbReference type="ARBA" id="ARBA00022737"/>
    </source>
</evidence>
<accession>A0ABQ8V0M3</accession>
<feature type="compositionally biased region" description="Low complexity" evidence="10">
    <location>
        <begin position="21"/>
        <end position="34"/>
    </location>
</feature>
<feature type="region of interest" description="Disordered" evidence="10">
    <location>
        <begin position="20"/>
        <end position="87"/>
    </location>
</feature>
<dbReference type="Gene3D" id="3.30.40.10">
    <property type="entry name" value="Zinc/RING finger domain, C3HC4 (zinc finger)"/>
    <property type="match status" value="1"/>
</dbReference>
<comment type="catalytic activity">
    <reaction evidence="1">
        <text>[E2 ubiquitin-conjugating enzyme]-S-ubiquitinyl-L-cysteine + [acceptor protein]-L-lysine = [E2 ubiquitin-conjugating enzyme]-L-cysteine + [acceptor protein]-N(6)-ubiquitinyl-L-lysine.</text>
        <dbReference type="EC" id="2.3.2.31"/>
    </reaction>
</comment>
<dbReference type="InterPro" id="IPR048962">
    <property type="entry name" value="ARIH1-like_UBL"/>
</dbReference>
<feature type="domain" description="RING-type" evidence="12">
    <location>
        <begin position="176"/>
        <end position="384"/>
    </location>
</feature>
<keyword evidence="14" id="KW-1185">Reference proteome</keyword>
<dbReference type="SUPFAM" id="SSF57850">
    <property type="entry name" value="RING/U-box"/>
    <property type="match status" value="3"/>
</dbReference>
<dbReference type="InterPro" id="IPR044066">
    <property type="entry name" value="TRIAD_supradom"/>
</dbReference>
<evidence type="ECO:0000256" key="6">
    <source>
        <dbReference type="ARBA" id="ARBA00022771"/>
    </source>
</evidence>
<dbReference type="Pfam" id="PF22191">
    <property type="entry name" value="IBR_1"/>
    <property type="match status" value="1"/>
</dbReference>
<evidence type="ECO:0000259" key="12">
    <source>
        <dbReference type="PROSITE" id="PS51873"/>
    </source>
</evidence>
<evidence type="ECO:0000256" key="1">
    <source>
        <dbReference type="ARBA" id="ARBA00001798"/>
    </source>
</evidence>
<dbReference type="Gene3D" id="1.20.120.1750">
    <property type="match status" value="1"/>
</dbReference>
<dbReference type="PANTHER" id="PTHR11685">
    <property type="entry name" value="RBR FAMILY RING FINGER AND IBR DOMAIN-CONTAINING"/>
    <property type="match status" value="1"/>
</dbReference>
<dbReference type="SMART" id="SM00647">
    <property type="entry name" value="IBR"/>
    <property type="match status" value="2"/>
</dbReference>
<name>A0ABQ8V0M3_9EUKA</name>
<comment type="caution">
    <text evidence="13">The sequence shown here is derived from an EMBL/GenBank/DDBJ whole genome shotgun (WGS) entry which is preliminary data.</text>
</comment>
<dbReference type="Proteomes" id="UP001141327">
    <property type="component" value="Unassembled WGS sequence"/>
</dbReference>
<dbReference type="EC" id="2.3.2.31" evidence="2"/>
<dbReference type="InterPro" id="IPR017907">
    <property type="entry name" value="Znf_RING_CS"/>
</dbReference>
<keyword evidence="5" id="KW-0677">Repeat</keyword>
<dbReference type="EMBL" id="JAPMOS010000002">
    <property type="protein sequence ID" value="KAJ4462630.1"/>
    <property type="molecule type" value="Genomic_DNA"/>
</dbReference>
<evidence type="ECO:0000256" key="4">
    <source>
        <dbReference type="ARBA" id="ARBA00022723"/>
    </source>
</evidence>
<evidence type="ECO:0000256" key="10">
    <source>
        <dbReference type="SAM" id="MobiDB-lite"/>
    </source>
</evidence>
<keyword evidence="8" id="KW-0862">Zinc</keyword>
<gene>
    <name evidence="13" type="ORF">PAPYR_625</name>
</gene>
<dbReference type="InterPro" id="IPR002867">
    <property type="entry name" value="IBR_dom"/>
</dbReference>
<proteinExistence type="predicted"/>
<feature type="compositionally biased region" description="Acidic residues" evidence="10">
    <location>
        <begin position="46"/>
        <end position="80"/>
    </location>
</feature>
<dbReference type="Pfam" id="PF21235">
    <property type="entry name" value="UBA_ARI1"/>
    <property type="match status" value="1"/>
</dbReference>
<evidence type="ECO:0000256" key="9">
    <source>
        <dbReference type="PROSITE-ProRule" id="PRU00175"/>
    </source>
</evidence>
<evidence type="ECO:0000313" key="14">
    <source>
        <dbReference type="Proteomes" id="UP001141327"/>
    </source>
</evidence>
<dbReference type="InterPro" id="IPR001841">
    <property type="entry name" value="Znf_RING"/>
</dbReference>
<dbReference type="Pfam" id="PF01485">
    <property type="entry name" value="IBR"/>
    <property type="match status" value="1"/>
</dbReference>
<evidence type="ECO:0000256" key="2">
    <source>
        <dbReference type="ARBA" id="ARBA00012251"/>
    </source>
</evidence>
<keyword evidence="3" id="KW-0808">Transferase</keyword>
<dbReference type="PROSITE" id="PS50089">
    <property type="entry name" value="ZF_RING_2"/>
    <property type="match status" value="1"/>
</dbReference>
<dbReference type="InterPro" id="IPR013083">
    <property type="entry name" value="Znf_RING/FYVE/PHD"/>
</dbReference>
<keyword evidence="7" id="KW-0833">Ubl conjugation pathway</keyword>
<evidence type="ECO:0000256" key="7">
    <source>
        <dbReference type="ARBA" id="ARBA00022786"/>
    </source>
</evidence>